<proteinExistence type="predicted"/>
<keyword evidence="4" id="KW-1185">Reference proteome</keyword>
<reference evidence="3" key="1">
    <citation type="submission" date="2021-01" db="UniProtKB">
        <authorList>
            <consortium name="EnsemblMetazoa"/>
        </authorList>
    </citation>
    <scope>IDENTIFICATION</scope>
</reference>
<evidence type="ECO:0000256" key="1">
    <source>
        <dbReference type="SAM" id="MobiDB-lite"/>
    </source>
</evidence>
<dbReference type="Proteomes" id="UP000594260">
    <property type="component" value="Unplaced"/>
</dbReference>
<protein>
    <submittedName>
        <fullName evidence="3">Uncharacterized protein</fullName>
    </submittedName>
</protein>
<keyword evidence="2" id="KW-0812">Transmembrane</keyword>
<keyword evidence="2" id="KW-1133">Transmembrane helix</keyword>
<keyword evidence="2" id="KW-0472">Membrane</keyword>
<evidence type="ECO:0000256" key="2">
    <source>
        <dbReference type="SAM" id="Phobius"/>
    </source>
</evidence>
<dbReference type="RefSeq" id="XP_022660859.1">
    <property type="nucleotide sequence ID" value="XM_022805124.1"/>
</dbReference>
<dbReference type="EnsemblMetazoa" id="XM_022805124">
    <property type="protein sequence ID" value="XP_022660859"/>
    <property type="gene ID" value="LOC111250231"/>
</dbReference>
<sequence length="169" mass="18905">MTISSIYIGSTSSSRSIQYWRKNEAITLQVIMENSKKARRPKSPKSKTSKATKAGKRPKTMQPKGGGTRKSQAQKSRAASRMSVAGRRKSVIGQKKSVGARKQRESLFASFKDTTVEEGAECGSPSDERHMLNSNRLIISLAVLAVSILFAWLHSSIMFDRYKRMKRIH</sequence>
<dbReference type="InParanoid" id="A0A7M7K2Y8"/>
<evidence type="ECO:0000313" key="3">
    <source>
        <dbReference type="EnsemblMetazoa" id="XP_022660859"/>
    </source>
</evidence>
<feature type="compositionally biased region" description="Basic residues" evidence="1">
    <location>
        <begin position="37"/>
        <end position="59"/>
    </location>
</feature>
<feature type="transmembrane region" description="Helical" evidence="2">
    <location>
        <begin position="137"/>
        <end position="159"/>
    </location>
</feature>
<dbReference type="GeneID" id="111250231"/>
<dbReference type="KEGG" id="vde:111250231"/>
<evidence type="ECO:0000313" key="4">
    <source>
        <dbReference type="Proteomes" id="UP000594260"/>
    </source>
</evidence>
<name>A0A7M7K2Y8_VARDE</name>
<accession>A0A7M7K2Y8</accession>
<dbReference type="AlphaFoldDB" id="A0A7M7K2Y8"/>
<feature type="region of interest" description="Disordered" evidence="1">
    <location>
        <begin position="31"/>
        <end position="98"/>
    </location>
</feature>
<organism evidence="3 4">
    <name type="scientific">Varroa destructor</name>
    <name type="common">Honeybee mite</name>
    <dbReference type="NCBI Taxonomy" id="109461"/>
    <lineage>
        <taxon>Eukaryota</taxon>
        <taxon>Metazoa</taxon>
        <taxon>Ecdysozoa</taxon>
        <taxon>Arthropoda</taxon>
        <taxon>Chelicerata</taxon>
        <taxon>Arachnida</taxon>
        <taxon>Acari</taxon>
        <taxon>Parasitiformes</taxon>
        <taxon>Mesostigmata</taxon>
        <taxon>Gamasina</taxon>
        <taxon>Dermanyssoidea</taxon>
        <taxon>Varroidae</taxon>
        <taxon>Varroa</taxon>
    </lineage>
</organism>